<evidence type="ECO:0000256" key="8">
    <source>
        <dbReference type="HAMAP-Rule" id="MF_00101"/>
    </source>
</evidence>
<evidence type="ECO:0000256" key="6">
    <source>
        <dbReference type="ARBA" id="ARBA00023098"/>
    </source>
</evidence>
<keyword evidence="5 8" id="KW-0460">Magnesium</keyword>
<dbReference type="NCBIfam" id="TIGR00556">
    <property type="entry name" value="pantethn_trn"/>
    <property type="match status" value="1"/>
</dbReference>
<dbReference type="RefSeq" id="WP_014261961.1">
    <property type="nucleotide sequence ID" value="NC_016630.1"/>
</dbReference>
<dbReference type="InterPro" id="IPR008278">
    <property type="entry name" value="4-PPantetheinyl_Trfase_dom"/>
</dbReference>
<keyword evidence="7 8" id="KW-0275">Fatty acid biosynthesis</keyword>
<organism evidence="10 11">
    <name type="scientific">Filifactor alocis (strain ATCC 35896 / CCUG 47790 / D40 B5)</name>
    <name type="common">Fusobacterium alocis</name>
    <dbReference type="NCBI Taxonomy" id="546269"/>
    <lineage>
        <taxon>Bacteria</taxon>
        <taxon>Bacillati</taxon>
        <taxon>Bacillota</taxon>
        <taxon>Clostridia</taxon>
        <taxon>Peptostreptococcales</taxon>
        <taxon>Filifactoraceae</taxon>
        <taxon>Filifactor</taxon>
    </lineage>
</organism>
<evidence type="ECO:0000256" key="7">
    <source>
        <dbReference type="ARBA" id="ARBA00023160"/>
    </source>
</evidence>
<dbReference type="HAMAP" id="MF_00101">
    <property type="entry name" value="AcpS"/>
    <property type="match status" value="1"/>
</dbReference>
<protein>
    <recommendedName>
        <fullName evidence="8">Holo-[acyl-carrier-protein] synthase</fullName>
        <shortName evidence="8">Holo-ACP synthase</shortName>
        <ecNumber evidence="8">2.7.8.7</ecNumber>
    </recommendedName>
    <alternativeName>
        <fullName evidence="8">4'-phosphopantetheinyl transferase AcpS</fullName>
    </alternativeName>
</protein>
<dbReference type="KEGG" id="faa:HMPREF0389_00346"/>
<keyword evidence="8" id="KW-0963">Cytoplasm</keyword>
<dbReference type="InterPro" id="IPR037143">
    <property type="entry name" value="4-PPantetheinyl_Trfase_dom_sf"/>
</dbReference>
<dbReference type="SUPFAM" id="SSF56214">
    <property type="entry name" value="4'-phosphopantetheinyl transferase"/>
    <property type="match status" value="1"/>
</dbReference>
<sequence length="122" mass="13927">MVKGVGVDIVSIKRMSNLCSKHPRTIDRLFTEKEKYYFKQKNNSIETIASFFAVKESVAKALGTGFVGFSMKDIEIFHDSYGKPYVTLYSNARMALEEKEISYVHISISHERDNAIAFCVME</sequence>
<dbReference type="OrthoDB" id="517356at2"/>
<evidence type="ECO:0000313" key="10">
    <source>
        <dbReference type="EMBL" id="EFE28431.1"/>
    </source>
</evidence>
<dbReference type="Gene3D" id="3.90.470.20">
    <property type="entry name" value="4'-phosphopantetheinyl transferase domain"/>
    <property type="match status" value="1"/>
</dbReference>
<evidence type="ECO:0000256" key="3">
    <source>
        <dbReference type="ARBA" id="ARBA00022723"/>
    </source>
</evidence>
<comment type="catalytic activity">
    <reaction evidence="8">
        <text>apo-[ACP] + CoA = holo-[ACP] + adenosine 3',5'-bisphosphate + H(+)</text>
        <dbReference type="Rhea" id="RHEA:12068"/>
        <dbReference type="Rhea" id="RHEA-COMP:9685"/>
        <dbReference type="Rhea" id="RHEA-COMP:9690"/>
        <dbReference type="ChEBI" id="CHEBI:15378"/>
        <dbReference type="ChEBI" id="CHEBI:29999"/>
        <dbReference type="ChEBI" id="CHEBI:57287"/>
        <dbReference type="ChEBI" id="CHEBI:58343"/>
        <dbReference type="ChEBI" id="CHEBI:64479"/>
        <dbReference type="EC" id="2.7.8.7"/>
    </reaction>
</comment>
<evidence type="ECO:0000313" key="11">
    <source>
        <dbReference type="Proteomes" id="UP000007468"/>
    </source>
</evidence>
<evidence type="ECO:0000256" key="4">
    <source>
        <dbReference type="ARBA" id="ARBA00022832"/>
    </source>
</evidence>
<keyword evidence="1 8" id="KW-0444">Lipid biosynthesis</keyword>
<proteinExistence type="inferred from homology"/>
<evidence type="ECO:0000256" key="5">
    <source>
        <dbReference type="ARBA" id="ARBA00022842"/>
    </source>
</evidence>
<dbReference type="GO" id="GO:0005737">
    <property type="term" value="C:cytoplasm"/>
    <property type="evidence" value="ECO:0007669"/>
    <property type="project" value="UniProtKB-SubCell"/>
</dbReference>
<dbReference type="InterPro" id="IPR002582">
    <property type="entry name" value="ACPS"/>
</dbReference>
<dbReference type="AlphaFoldDB" id="D6GRZ0"/>
<accession>D6GRZ0</accession>
<comment type="subcellular location">
    <subcellularLocation>
        <location evidence="8">Cytoplasm</location>
    </subcellularLocation>
</comment>
<keyword evidence="2 8" id="KW-0808">Transferase</keyword>
<keyword evidence="11" id="KW-1185">Reference proteome</keyword>
<dbReference type="eggNOG" id="COG0736">
    <property type="taxonomic scope" value="Bacteria"/>
</dbReference>
<dbReference type="Proteomes" id="UP000007468">
    <property type="component" value="Chromosome"/>
</dbReference>
<evidence type="ECO:0000256" key="1">
    <source>
        <dbReference type="ARBA" id="ARBA00022516"/>
    </source>
</evidence>
<evidence type="ECO:0000259" key="9">
    <source>
        <dbReference type="Pfam" id="PF01648"/>
    </source>
</evidence>
<comment type="cofactor">
    <cofactor evidence="8">
        <name>Mg(2+)</name>
        <dbReference type="ChEBI" id="CHEBI:18420"/>
    </cofactor>
</comment>
<dbReference type="GO" id="GO:0008897">
    <property type="term" value="F:holo-[acyl-carrier-protein] synthase activity"/>
    <property type="evidence" value="ECO:0007669"/>
    <property type="project" value="UniProtKB-UniRule"/>
</dbReference>
<dbReference type="Pfam" id="PF01648">
    <property type="entry name" value="ACPS"/>
    <property type="match status" value="1"/>
</dbReference>
<keyword evidence="4 8" id="KW-0276">Fatty acid metabolism</keyword>
<dbReference type="PATRIC" id="fig|546269.5.peg.310"/>
<dbReference type="InterPro" id="IPR004568">
    <property type="entry name" value="Ppantetheine-prot_Trfase_dom"/>
</dbReference>
<reference evidence="11" key="1">
    <citation type="submission" date="2010-12" db="EMBL/GenBank/DDBJ databases">
        <title>The genome sequence of Filifactor alocis strain ATCC 35896.</title>
        <authorList>
            <consortium name="The Broad Institute Genome Sequencing Platform"/>
            <person name="Ward D."/>
            <person name="Earl A."/>
            <person name="Feldgarden M."/>
            <person name="Young S.K."/>
            <person name="Gargeya S."/>
            <person name="Zeng Q."/>
            <person name="Alvarado L."/>
            <person name="Berlin A."/>
            <person name="Bochicchio J."/>
            <person name="Chapman S.B."/>
            <person name="Chen Z."/>
            <person name="Freedman E."/>
            <person name="Gellesch M."/>
            <person name="Goldberg J."/>
            <person name="Griggs A."/>
            <person name="Gujja S."/>
            <person name="Heilman E."/>
            <person name="Heiman D."/>
            <person name="Howarth C."/>
            <person name="Mehta T."/>
            <person name="Neiman D."/>
            <person name="Pearson M."/>
            <person name="Roberts A."/>
            <person name="Saif S."/>
            <person name="Shea T."/>
            <person name="Shenoy N."/>
            <person name="Sisk P."/>
            <person name="Stolte C."/>
            <person name="Sykes S."/>
            <person name="White J."/>
            <person name="Yandava C."/>
            <person name="Izard J."/>
            <person name="Blanton J.M."/>
            <person name="Baranova O.V."/>
            <person name="Tanner A.C."/>
            <person name="Dewhirst F.E."/>
            <person name="Haas B."/>
            <person name="Nusbaum C."/>
            <person name="Birren B."/>
        </authorList>
    </citation>
    <scope>NUCLEOTIDE SEQUENCE [LARGE SCALE GENOMIC DNA]</scope>
    <source>
        <strain evidence="11">ATCC 35896 / D40 B5</strain>
    </source>
</reference>
<dbReference type="EMBL" id="CP002390">
    <property type="protein sequence ID" value="EFE28431.1"/>
    <property type="molecule type" value="Genomic_DNA"/>
</dbReference>
<dbReference type="GO" id="GO:0000287">
    <property type="term" value="F:magnesium ion binding"/>
    <property type="evidence" value="ECO:0007669"/>
    <property type="project" value="UniProtKB-UniRule"/>
</dbReference>
<feature type="binding site" evidence="8">
    <location>
        <position position="56"/>
    </location>
    <ligand>
        <name>Mg(2+)</name>
        <dbReference type="ChEBI" id="CHEBI:18420"/>
    </ligand>
</feature>
<feature type="binding site" evidence="8">
    <location>
        <position position="8"/>
    </location>
    <ligand>
        <name>Mg(2+)</name>
        <dbReference type="ChEBI" id="CHEBI:18420"/>
    </ligand>
</feature>
<dbReference type="NCBIfam" id="TIGR00516">
    <property type="entry name" value="acpS"/>
    <property type="match status" value="1"/>
</dbReference>
<comment type="function">
    <text evidence="8">Transfers the 4'-phosphopantetheine moiety from coenzyme A to a Ser of acyl-carrier-protein.</text>
</comment>
<feature type="domain" description="4'-phosphopantetheinyl transferase" evidence="9">
    <location>
        <begin position="4"/>
        <end position="118"/>
    </location>
</feature>
<evidence type="ECO:0000256" key="2">
    <source>
        <dbReference type="ARBA" id="ARBA00022679"/>
    </source>
</evidence>
<keyword evidence="3 8" id="KW-0479">Metal-binding</keyword>
<name>D6GRZ0_FILAD</name>
<dbReference type="STRING" id="546269.HMPREF0389_00346"/>
<gene>
    <name evidence="8 10" type="primary">acpS</name>
    <name evidence="10" type="ordered locus">HMPREF0389_00346</name>
</gene>
<dbReference type="EC" id="2.7.8.7" evidence="8"/>
<comment type="similarity">
    <text evidence="8">Belongs to the P-Pant transferase superfamily. AcpS family.</text>
</comment>
<dbReference type="GO" id="GO:0006633">
    <property type="term" value="P:fatty acid biosynthetic process"/>
    <property type="evidence" value="ECO:0007669"/>
    <property type="project" value="UniProtKB-UniRule"/>
</dbReference>
<keyword evidence="6 8" id="KW-0443">Lipid metabolism</keyword>